<dbReference type="Proteomes" id="UP000215405">
    <property type="component" value="Unassembled WGS sequence"/>
</dbReference>
<proteinExistence type="predicted"/>
<dbReference type="EMBL" id="NBYO01000001">
    <property type="protein sequence ID" value="OXT02242.1"/>
    <property type="molecule type" value="Genomic_DNA"/>
</dbReference>
<sequence length="370" mass="40887">MAATPADARFTGPVRLTDLPGWRDDEQHLAAEAARQSALMPVRTIENRRYDPSETSLSAALGGTLCHSLETAAVARDYFADHFDAWQVRRTDDRPGLVTAYYEPEVDASRQRTAIFSTPLHRRPADLVDLDDENRPEGMDPYFRFGRQTAGGITEFFDRGAIMDGALDGRGLELVWLKPVDAFYIHIQGSARVRFADGTTTRVGYAGKSGHRFSGISMGLLREGAIDRSGLSMQGTRAWLNANPHRHREVLARNRSYIFFQEITESDPKRGPFGAEGCQLTTGRSIAVDKTLWRYGTPFFIDAPGVRGFGKPFRRLMIAQDTGSAITGAARADLFFGSGDRAGEMAGGVKEDARFWVFWPKGATRPGKMG</sequence>
<evidence type="ECO:0000256" key="4">
    <source>
        <dbReference type="ARBA" id="ARBA00023316"/>
    </source>
</evidence>
<feature type="domain" description="Lytic transglycosylase MltA" evidence="6">
    <location>
        <begin position="105"/>
        <end position="261"/>
    </location>
</feature>
<dbReference type="GO" id="GO:0009253">
    <property type="term" value="P:peptidoglycan catabolic process"/>
    <property type="evidence" value="ECO:0007669"/>
    <property type="project" value="TreeGrafter"/>
</dbReference>
<dbReference type="CDD" id="cd14668">
    <property type="entry name" value="mlta_B"/>
    <property type="match status" value="1"/>
</dbReference>
<dbReference type="RefSeq" id="WP_094076201.1">
    <property type="nucleotide sequence ID" value="NZ_NBYO01000001.1"/>
</dbReference>
<organism evidence="7 8">
    <name type="scientific">Notoacmeibacter marinus</name>
    <dbReference type="NCBI Taxonomy" id="1876515"/>
    <lineage>
        <taxon>Bacteria</taxon>
        <taxon>Pseudomonadati</taxon>
        <taxon>Pseudomonadota</taxon>
        <taxon>Alphaproteobacteria</taxon>
        <taxon>Hyphomicrobiales</taxon>
        <taxon>Notoacmeibacteraceae</taxon>
        <taxon>Notoacmeibacter</taxon>
    </lineage>
</organism>
<evidence type="ECO:0000256" key="5">
    <source>
        <dbReference type="ARBA" id="ARBA00030918"/>
    </source>
</evidence>
<dbReference type="InterPro" id="IPR036908">
    <property type="entry name" value="RlpA-like_sf"/>
</dbReference>
<dbReference type="InterPro" id="IPR026044">
    <property type="entry name" value="MltA"/>
</dbReference>
<evidence type="ECO:0000313" key="8">
    <source>
        <dbReference type="Proteomes" id="UP000215405"/>
    </source>
</evidence>
<reference evidence="8" key="1">
    <citation type="journal article" date="2017" name="Int. J. Syst. Evol. Microbiol.">
        <title>Notoacmeibacter marinus gen. nov., sp. nov., isolated from the gut of a limpet and proposal of Notoacmeibacteraceae fam. nov. in the order Rhizobiales of the class Alphaproteobacteria.</title>
        <authorList>
            <person name="Huang Z."/>
            <person name="Guo F."/>
            <person name="Lai Q."/>
        </authorList>
    </citation>
    <scope>NUCLEOTIDE SEQUENCE [LARGE SCALE GENOMIC DNA]</scope>
    <source>
        <strain evidence="8">XMTR2A4</strain>
    </source>
</reference>
<keyword evidence="4" id="KW-0961">Cell wall biogenesis/degradation</keyword>
<dbReference type="GO" id="GO:0019867">
    <property type="term" value="C:outer membrane"/>
    <property type="evidence" value="ECO:0007669"/>
    <property type="project" value="InterPro"/>
</dbReference>
<dbReference type="EC" id="4.2.2.n1" evidence="2"/>
<dbReference type="GO" id="GO:0009254">
    <property type="term" value="P:peptidoglycan turnover"/>
    <property type="evidence" value="ECO:0007669"/>
    <property type="project" value="InterPro"/>
</dbReference>
<dbReference type="GO" id="GO:0008933">
    <property type="term" value="F:peptidoglycan lytic transglycosylase activity"/>
    <property type="evidence" value="ECO:0007669"/>
    <property type="project" value="TreeGrafter"/>
</dbReference>
<dbReference type="PANTHER" id="PTHR30124:SF0">
    <property type="entry name" value="MEMBRANE-BOUND LYTIC MUREIN TRANSGLYCOSYLASE A"/>
    <property type="match status" value="1"/>
</dbReference>
<keyword evidence="3" id="KW-0456">Lyase</keyword>
<dbReference type="GO" id="GO:0071555">
    <property type="term" value="P:cell wall organization"/>
    <property type="evidence" value="ECO:0007669"/>
    <property type="project" value="UniProtKB-KW"/>
</dbReference>
<gene>
    <name evidence="7" type="ORF">B7H23_04830</name>
</gene>
<dbReference type="SMART" id="SM00925">
    <property type="entry name" value="MltA"/>
    <property type="match status" value="1"/>
</dbReference>
<name>A0A231V230_9HYPH</name>
<evidence type="ECO:0000256" key="1">
    <source>
        <dbReference type="ARBA" id="ARBA00001420"/>
    </source>
</evidence>
<accession>A0A231V230</accession>
<dbReference type="PANTHER" id="PTHR30124">
    <property type="entry name" value="MEMBRANE-BOUND LYTIC MUREIN TRANSGLYCOSYLASE A"/>
    <property type="match status" value="1"/>
</dbReference>
<dbReference type="PIRSF" id="PIRSF019422">
    <property type="entry name" value="MltA"/>
    <property type="match status" value="1"/>
</dbReference>
<dbReference type="AlphaFoldDB" id="A0A231V230"/>
<evidence type="ECO:0000313" key="7">
    <source>
        <dbReference type="EMBL" id="OXT02242.1"/>
    </source>
</evidence>
<keyword evidence="8" id="KW-1185">Reference proteome</keyword>
<comment type="caution">
    <text evidence="7">The sequence shown here is derived from an EMBL/GenBank/DDBJ whole genome shotgun (WGS) entry which is preliminary data.</text>
</comment>
<dbReference type="InterPro" id="IPR010611">
    <property type="entry name" value="3D_dom"/>
</dbReference>
<dbReference type="Gene3D" id="2.40.240.50">
    <property type="entry name" value="Barwin-like endoglucanases"/>
    <property type="match status" value="1"/>
</dbReference>
<evidence type="ECO:0000259" key="6">
    <source>
        <dbReference type="SMART" id="SM00925"/>
    </source>
</evidence>
<dbReference type="Gene3D" id="2.40.40.10">
    <property type="entry name" value="RlpA-like domain"/>
    <property type="match status" value="1"/>
</dbReference>
<comment type="catalytic activity">
    <reaction evidence="1">
        <text>Exolytic cleavage of the (1-&gt;4)-beta-glycosidic linkage between N-acetylmuramic acid (MurNAc) and N-acetylglucosamine (GlcNAc) residues in peptidoglycan, from either the reducing or the non-reducing ends of the peptidoglycan chains, with concomitant formation of a 1,6-anhydrobond in the MurNAc residue.</text>
        <dbReference type="EC" id="4.2.2.n1"/>
    </reaction>
</comment>
<dbReference type="Pfam" id="PF06725">
    <property type="entry name" value="3D"/>
    <property type="match status" value="1"/>
</dbReference>
<dbReference type="SUPFAM" id="SSF50685">
    <property type="entry name" value="Barwin-like endoglucanases"/>
    <property type="match status" value="1"/>
</dbReference>
<dbReference type="InterPro" id="IPR005300">
    <property type="entry name" value="MltA_B"/>
</dbReference>
<protein>
    <recommendedName>
        <fullName evidence="2">peptidoglycan lytic exotransglycosylase</fullName>
        <ecNumber evidence="2">4.2.2.n1</ecNumber>
    </recommendedName>
    <alternativeName>
        <fullName evidence="5">Murein hydrolase A</fullName>
    </alternativeName>
</protein>
<evidence type="ECO:0000256" key="3">
    <source>
        <dbReference type="ARBA" id="ARBA00023239"/>
    </source>
</evidence>
<dbReference type="GO" id="GO:0004553">
    <property type="term" value="F:hydrolase activity, hydrolyzing O-glycosyl compounds"/>
    <property type="evidence" value="ECO:0007669"/>
    <property type="project" value="InterPro"/>
</dbReference>
<dbReference type="CDD" id="cd14485">
    <property type="entry name" value="mltA_like_LT_A"/>
    <property type="match status" value="1"/>
</dbReference>
<evidence type="ECO:0000256" key="2">
    <source>
        <dbReference type="ARBA" id="ARBA00012587"/>
    </source>
</evidence>
<dbReference type="Pfam" id="PF03562">
    <property type="entry name" value="MltA"/>
    <property type="match status" value="1"/>
</dbReference>